<sequence length="155" mass="17580">MSVRSLHGSSNRNIQSHGLPCKRGTKDLFQPPGQHVPSGWPPSLAHLHQYIRGTQQHSNIHHFTLGETLIPEIVWDYYFELPYTVFPVGNMEFGDLAFGAHKTSNKEEPGEGRTILRLSTIWGNMTMGSRVKVRKLLVLVFDMTFTNHVIMLEGK</sequence>
<dbReference type="Proteomes" id="UP001150238">
    <property type="component" value="Unassembled WGS sequence"/>
</dbReference>
<feature type="region of interest" description="Disordered" evidence="1">
    <location>
        <begin position="1"/>
        <end position="35"/>
    </location>
</feature>
<proteinExistence type="predicted"/>
<comment type="caution">
    <text evidence="2">The sequence shown here is derived from an EMBL/GenBank/DDBJ whole genome shotgun (WGS) entry which is preliminary data.</text>
</comment>
<protein>
    <submittedName>
        <fullName evidence="2">Uncharacterized protein</fullName>
    </submittedName>
</protein>
<organism evidence="2 3">
    <name type="scientific">Lentinula lateritia</name>
    <dbReference type="NCBI Taxonomy" id="40482"/>
    <lineage>
        <taxon>Eukaryota</taxon>
        <taxon>Fungi</taxon>
        <taxon>Dikarya</taxon>
        <taxon>Basidiomycota</taxon>
        <taxon>Agaricomycotina</taxon>
        <taxon>Agaricomycetes</taxon>
        <taxon>Agaricomycetidae</taxon>
        <taxon>Agaricales</taxon>
        <taxon>Marasmiineae</taxon>
        <taxon>Omphalotaceae</taxon>
        <taxon>Lentinula</taxon>
    </lineage>
</organism>
<name>A0A9W9ACH1_9AGAR</name>
<reference evidence="2" key="1">
    <citation type="submission" date="2022-08" db="EMBL/GenBank/DDBJ databases">
        <authorList>
            <consortium name="DOE Joint Genome Institute"/>
            <person name="Min B."/>
            <person name="Riley R."/>
            <person name="Sierra-Patev S."/>
            <person name="Naranjo-Ortiz M."/>
            <person name="Looney B."/>
            <person name="Konkel Z."/>
            <person name="Slot J.C."/>
            <person name="Sakamoto Y."/>
            <person name="Steenwyk J.L."/>
            <person name="Rokas A."/>
            <person name="Carro J."/>
            <person name="Camarero S."/>
            <person name="Ferreira P."/>
            <person name="Molpeceres G."/>
            <person name="Ruiz-Duenas F.J."/>
            <person name="Serrano A."/>
            <person name="Henrissat B."/>
            <person name="Drula E."/>
            <person name="Hughes K.W."/>
            <person name="Mata J.L."/>
            <person name="Ishikawa N.K."/>
            <person name="Vargas-Isla R."/>
            <person name="Ushijima S."/>
            <person name="Smith C.A."/>
            <person name="Ahrendt S."/>
            <person name="Andreopoulos W."/>
            <person name="He G."/>
            <person name="Labutti K."/>
            <person name="Lipzen A."/>
            <person name="Ng V."/>
            <person name="Sandor L."/>
            <person name="Barry K."/>
            <person name="Martinez A.T."/>
            <person name="Xiao Y."/>
            <person name="Gibbons J.G."/>
            <person name="Terashima K."/>
            <person name="Hibbett D.S."/>
            <person name="Grigoriev I.V."/>
        </authorList>
    </citation>
    <scope>NUCLEOTIDE SEQUENCE</scope>
    <source>
        <strain evidence="2">Sp2 HRB7682 ss15</strain>
    </source>
</reference>
<evidence type="ECO:0000313" key="2">
    <source>
        <dbReference type="EMBL" id="KAJ4478781.1"/>
    </source>
</evidence>
<evidence type="ECO:0000313" key="3">
    <source>
        <dbReference type="Proteomes" id="UP001150238"/>
    </source>
</evidence>
<dbReference type="EMBL" id="JANVFS010000017">
    <property type="protein sequence ID" value="KAJ4478781.1"/>
    <property type="molecule type" value="Genomic_DNA"/>
</dbReference>
<reference evidence="2" key="2">
    <citation type="journal article" date="2023" name="Proc. Natl. Acad. Sci. U.S.A.">
        <title>A global phylogenomic analysis of the shiitake genus Lentinula.</title>
        <authorList>
            <person name="Sierra-Patev S."/>
            <person name="Min B."/>
            <person name="Naranjo-Ortiz M."/>
            <person name="Looney B."/>
            <person name="Konkel Z."/>
            <person name="Slot J.C."/>
            <person name="Sakamoto Y."/>
            <person name="Steenwyk J.L."/>
            <person name="Rokas A."/>
            <person name="Carro J."/>
            <person name="Camarero S."/>
            <person name="Ferreira P."/>
            <person name="Molpeceres G."/>
            <person name="Ruiz-Duenas F.J."/>
            <person name="Serrano A."/>
            <person name="Henrissat B."/>
            <person name="Drula E."/>
            <person name="Hughes K.W."/>
            <person name="Mata J.L."/>
            <person name="Ishikawa N.K."/>
            <person name="Vargas-Isla R."/>
            <person name="Ushijima S."/>
            <person name="Smith C.A."/>
            <person name="Donoghue J."/>
            <person name="Ahrendt S."/>
            <person name="Andreopoulos W."/>
            <person name="He G."/>
            <person name="LaButti K."/>
            <person name="Lipzen A."/>
            <person name="Ng V."/>
            <person name="Riley R."/>
            <person name="Sandor L."/>
            <person name="Barry K."/>
            <person name="Martinez A.T."/>
            <person name="Xiao Y."/>
            <person name="Gibbons J.G."/>
            <person name="Terashima K."/>
            <person name="Grigoriev I.V."/>
            <person name="Hibbett D."/>
        </authorList>
    </citation>
    <scope>NUCLEOTIDE SEQUENCE</scope>
    <source>
        <strain evidence="2">Sp2 HRB7682 ss15</strain>
    </source>
</reference>
<feature type="compositionally biased region" description="Polar residues" evidence="1">
    <location>
        <begin position="7"/>
        <end position="16"/>
    </location>
</feature>
<dbReference type="AlphaFoldDB" id="A0A9W9ACH1"/>
<gene>
    <name evidence="2" type="ORF">C8J55DRAFT_489581</name>
</gene>
<evidence type="ECO:0000256" key="1">
    <source>
        <dbReference type="SAM" id="MobiDB-lite"/>
    </source>
</evidence>
<accession>A0A9W9ACH1</accession>